<feature type="transmembrane region" description="Helical" evidence="5">
    <location>
        <begin position="352"/>
        <end position="376"/>
    </location>
</feature>
<feature type="domain" description="O-antigen ligase-related" evidence="6">
    <location>
        <begin position="229"/>
        <end position="366"/>
    </location>
</feature>
<sequence>MFNFDFHWQIQNILLPYWTAINIGLLLILAVLIYLGFKRPNWANALVVALLPTYLFRGHIGNIPFTYLELALLIIILIWLIRNFIWKELFKPNPYRYGLIAILTAGVVGTFIAPETLKALGLFKAYLIEPILFFLVLSTTSKTNEDKKLLLGGLGVSTILISTLAIWQKFSGFGIAEPIWQNPETRRVTSIFTSPNAVGLYLAPIVILYLGWLWQNYKNIQATILKLFIIVPGVIAIIFTVSQGTWLGLAAAIVFLAYFGWNKKITIAGVTVIIIVALLMPASRHQLLPLLTFSDPAGQNRIMLWQGTIDFLADSPKNFLLGGGIYSFYHVLDSFRDPLKLEPLIYPHNIILNFWIDLGILGLVAFTYIFVKFFQLSFKSELLAKQKYIGLAVIAAMVTILIHGLIDVPYFKNDLAVLFWVIVSLTINSREKIPSVP</sequence>
<feature type="transmembrane region" description="Helical" evidence="5">
    <location>
        <begin position="265"/>
        <end position="282"/>
    </location>
</feature>
<feature type="transmembrane region" description="Helical" evidence="5">
    <location>
        <begin position="198"/>
        <end position="215"/>
    </location>
</feature>
<evidence type="ECO:0000259" key="6">
    <source>
        <dbReference type="Pfam" id="PF04932"/>
    </source>
</evidence>
<dbReference type="InterPro" id="IPR007016">
    <property type="entry name" value="O-antigen_ligase-rel_domated"/>
</dbReference>
<dbReference type="InterPro" id="IPR051533">
    <property type="entry name" value="WaaL-like"/>
</dbReference>
<feature type="transmembrane region" description="Helical" evidence="5">
    <location>
        <begin position="119"/>
        <end position="137"/>
    </location>
</feature>
<evidence type="ECO:0000256" key="2">
    <source>
        <dbReference type="ARBA" id="ARBA00022692"/>
    </source>
</evidence>
<evidence type="ECO:0000256" key="4">
    <source>
        <dbReference type="ARBA" id="ARBA00023136"/>
    </source>
</evidence>
<evidence type="ECO:0000256" key="3">
    <source>
        <dbReference type="ARBA" id="ARBA00022989"/>
    </source>
</evidence>
<reference evidence="8" key="1">
    <citation type="submission" date="2017-09" db="EMBL/GenBank/DDBJ databases">
        <title>Depth-based differentiation of microbial function through sediment-hosted aquifers and enrichment of novel symbionts in the deep terrestrial subsurface.</title>
        <authorList>
            <person name="Probst A.J."/>
            <person name="Ladd B."/>
            <person name="Jarett J.K."/>
            <person name="Geller-Mcgrath D.E."/>
            <person name="Sieber C.M.K."/>
            <person name="Emerson J.B."/>
            <person name="Anantharaman K."/>
            <person name="Thomas B.C."/>
            <person name="Malmstrom R."/>
            <person name="Stieglmeier M."/>
            <person name="Klingl A."/>
            <person name="Woyke T."/>
            <person name="Ryan C.M."/>
            <person name="Banfield J.F."/>
        </authorList>
    </citation>
    <scope>NUCLEOTIDE SEQUENCE [LARGE SCALE GENOMIC DNA]</scope>
</reference>
<evidence type="ECO:0000256" key="1">
    <source>
        <dbReference type="ARBA" id="ARBA00004141"/>
    </source>
</evidence>
<comment type="subcellular location">
    <subcellularLocation>
        <location evidence="1">Membrane</location>
        <topology evidence="1">Multi-pass membrane protein</topology>
    </subcellularLocation>
</comment>
<evidence type="ECO:0000313" key="8">
    <source>
        <dbReference type="Proteomes" id="UP000230935"/>
    </source>
</evidence>
<protein>
    <recommendedName>
        <fullName evidence="6">O-antigen ligase-related domain-containing protein</fullName>
    </recommendedName>
</protein>
<keyword evidence="3 5" id="KW-1133">Transmembrane helix</keyword>
<comment type="caution">
    <text evidence="7">The sequence shown here is derived from an EMBL/GenBank/DDBJ whole genome shotgun (WGS) entry which is preliminary data.</text>
</comment>
<accession>A0A2H0VZU2</accession>
<feature type="transmembrane region" description="Helical" evidence="5">
    <location>
        <begin position="388"/>
        <end position="406"/>
    </location>
</feature>
<name>A0A2H0VZU2_9BACT</name>
<dbReference type="PANTHER" id="PTHR37422">
    <property type="entry name" value="TEICHURONIC ACID BIOSYNTHESIS PROTEIN TUAE"/>
    <property type="match status" value="1"/>
</dbReference>
<feature type="transmembrane region" description="Helical" evidence="5">
    <location>
        <begin position="149"/>
        <end position="167"/>
    </location>
</feature>
<feature type="transmembrane region" description="Helical" evidence="5">
    <location>
        <begin position="66"/>
        <end position="85"/>
    </location>
</feature>
<organism evidence="7 8">
    <name type="scientific">Candidatus Buchananbacteria bacterium CG10_big_fil_rev_8_21_14_0_10_42_9</name>
    <dbReference type="NCBI Taxonomy" id="1974526"/>
    <lineage>
        <taxon>Bacteria</taxon>
        <taxon>Candidatus Buchananiibacteriota</taxon>
    </lineage>
</organism>
<dbReference type="Pfam" id="PF04932">
    <property type="entry name" value="Wzy_C"/>
    <property type="match status" value="1"/>
</dbReference>
<dbReference type="Proteomes" id="UP000230935">
    <property type="component" value="Unassembled WGS sequence"/>
</dbReference>
<keyword evidence="4 5" id="KW-0472">Membrane</keyword>
<evidence type="ECO:0000256" key="5">
    <source>
        <dbReference type="SAM" id="Phobius"/>
    </source>
</evidence>
<keyword evidence="2 5" id="KW-0812">Transmembrane</keyword>
<evidence type="ECO:0000313" key="7">
    <source>
        <dbReference type="EMBL" id="PIS04635.1"/>
    </source>
</evidence>
<feature type="transmembrane region" description="Helical" evidence="5">
    <location>
        <begin position="97"/>
        <end position="113"/>
    </location>
</feature>
<feature type="transmembrane region" description="Helical" evidence="5">
    <location>
        <begin position="15"/>
        <end position="35"/>
    </location>
</feature>
<dbReference type="AlphaFoldDB" id="A0A2H0VZU2"/>
<dbReference type="GO" id="GO:0016020">
    <property type="term" value="C:membrane"/>
    <property type="evidence" value="ECO:0007669"/>
    <property type="project" value="UniProtKB-SubCell"/>
</dbReference>
<dbReference type="EMBL" id="PEZZ01000045">
    <property type="protein sequence ID" value="PIS04635.1"/>
    <property type="molecule type" value="Genomic_DNA"/>
</dbReference>
<gene>
    <name evidence="7" type="ORF">COT81_05425</name>
</gene>
<proteinExistence type="predicted"/>
<dbReference type="PANTHER" id="PTHR37422:SF13">
    <property type="entry name" value="LIPOPOLYSACCHARIDE BIOSYNTHESIS PROTEIN PA4999-RELATED"/>
    <property type="match status" value="1"/>
</dbReference>
<feature type="transmembrane region" description="Helical" evidence="5">
    <location>
        <begin position="227"/>
        <end position="259"/>
    </location>
</feature>